<dbReference type="Pfam" id="PF01693">
    <property type="entry name" value="Cauli_VI"/>
    <property type="match status" value="1"/>
</dbReference>
<dbReference type="OrthoDB" id="3270804at2759"/>
<sequence length="212" mass="22420">MGFTAPKIPLQVLGLSLQIALLGQTIFQLTTAVDRMNQSLEAVLPSLHPLSALPPNVAIVPEVPAKTATESSEVSRDDPSAVAPASQLSAKPEDMESLVSAAASLSLLRLVPTAVGDVTSVIASLPIFPQPLRHNSVIHPASPDPGTKAHMGRHWYLITKGLQTGVFQSWEATSPLVTSVSHAVYYRVPNAATGWIRYGNALQAGHVETITP</sequence>
<protein>
    <recommendedName>
        <fullName evidence="2">Ribonuclease H1 N-terminal domain-containing protein</fullName>
    </recommendedName>
</protein>
<evidence type="ECO:0000313" key="3">
    <source>
        <dbReference type="EMBL" id="KAF9503758.1"/>
    </source>
</evidence>
<keyword evidence="4" id="KW-1185">Reference proteome</keyword>
<accession>A0A9P6ADL4</accession>
<dbReference type="EMBL" id="MU129304">
    <property type="protein sequence ID" value="KAF9503758.1"/>
    <property type="molecule type" value="Genomic_DNA"/>
</dbReference>
<evidence type="ECO:0000313" key="4">
    <source>
        <dbReference type="Proteomes" id="UP000886523"/>
    </source>
</evidence>
<evidence type="ECO:0000259" key="2">
    <source>
        <dbReference type="Pfam" id="PF01693"/>
    </source>
</evidence>
<comment type="caution">
    <text evidence="3">The sequence shown here is derived from an EMBL/GenBank/DDBJ whole genome shotgun (WGS) entry which is preliminary data.</text>
</comment>
<gene>
    <name evidence="3" type="ORF">BS47DRAFT_1402099</name>
</gene>
<feature type="region of interest" description="Disordered" evidence="1">
    <location>
        <begin position="68"/>
        <end position="89"/>
    </location>
</feature>
<evidence type="ECO:0000256" key="1">
    <source>
        <dbReference type="SAM" id="MobiDB-lite"/>
    </source>
</evidence>
<name>A0A9P6ADL4_9AGAM</name>
<feature type="domain" description="Ribonuclease H1 N-terminal" evidence="2">
    <location>
        <begin position="155"/>
        <end position="186"/>
    </location>
</feature>
<proteinExistence type="predicted"/>
<dbReference type="InterPro" id="IPR011320">
    <property type="entry name" value="RNase_H1_N"/>
</dbReference>
<organism evidence="3 4">
    <name type="scientific">Hydnum rufescens UP504</name>
    <dbReference type="NCBI Taxonomy" id="1448309"/>
    <lineage>
        <taxon>Eukaryota</taxon>
        <taxon>Fungi</taxon>
        <taxon>Dikarya</taxon>
        <taxon>Basidiomycota</taxon>
        <taxon>Agaricomycotina</taxon>
        <taxon>Agaricomycetes</taxon>
        <taxon>Cantharellales</taxon>
        <taxon>Hydnaceae</taxon>
        <taxon>Hydnum</taxon>
    </lineage>
</organism>
<reference evidence="3" key="1">
    <citation type="journal article" date="2020" name="Nat. Commun.">
        <title>Large-scale genome sequencing of mycorrhizal fungi provides insights into the early evolution of symbiotic traits.</title>
        <authorList>
            <person name="Miyauchi S."/>
            <person name="Kiss E."/>
            <person name="Kuo A."/>
            <person name="Drula E."/>
            <person name="Kohler A."/>
            <person name="Sanchez-Garcia M."/>
            <person name="Morin E."/>
            <person name="Andreopoulos B."/>
            <person name="Barry K.W."/>
            <person name="Bonito G."/>
            <person name="Buee M."/>
            <person name="Carver A."/>
            <person name="Chen C."/>
            <person name="Cichocki N."/>
            <person name="Clum A."/>
            <person name="Culley D."/>
            <person name="Crous P.W."/>
            <person name="Fauchery L."/>
            <person name="Girlanda M."/>
            <person name="Hayes R.D."/>
            <person name="Keri Z."/>
            <person name="LaButti K."/>
            <person name="Lipzen A."/>
            <person name="Lombard V."/>
            <person name="Magnuson J."/>
            <person name="Maillard F."/>
            <person name="Murat C."/>
            <person name="Nolan M."/>
            <person name="Ohm R.A."/>
            <person name="Pangilinan J."/>
            <person name="Pereira M.F."/>
            <person name="Perotto S."/>
            <person name="Peter M."/>
            <person name="Pfister S."/>
            <person name="Riley R."/>
            <person name="Sitrit Y."/>
            <person name="Stielow J.B."/>
            <person name="Szollosi G."/>
            <person name="Zifcakova L."/>
            <person name="Stursova M."/>
            <person name="Spatafora J.W."/>
            <person name="Tedersoo L."/>
            <person name="Vaario L.M."/>
            <person name="Yamada A."/>
            <person name="Yan M."/>
            <person name="Wang P."/>
            <person name="Xu J."/>
            <person name="Bruns T."/>
            <person name="Baldrian P."/>
            <person name="Vilgalys R."/>
            <person name="Dunand C."/>
            <person name="Henrissat B."/>
            <person name="Grigoriev I.V."/>
            <person name="Hibbett D."/>
            <person name="Nagy L.G."/>
            <person name="Martin F.M."/>
        </authorList>
    </citation>
    <scope>NUCLEOTIDE SEQUENCE</scope>
    <source>
        <strain evidence="3">UP504</strain>
    </source>
</reference>
<dbReference type="AlphaFoldDB" id="A0A9P6ADL4"/>
<dbReference type="Proteomes" id="UP000886523">
    <property type="component" value="Unassembled WGS sequence"/>
</dbReference>